<gene>
    <name evidence="1" type="ORF">L873DRAFT_433550</name>
</gene>
<proteinExistence type="predicted"/>
<sequence length="152" mass="16958">MISWQLKKQLIIATSNLENEYSSFSEAVKEDQWLPQILADTDWDFATSTPVSAESSSGTSPSLSSTVYLTTLSISTIIFTDSQGSIQMVKSEGVTAQNKHFNIHLFKSHEVQQEGIVDLVFILSKDNAADELMKAIGETMYHYFLKIIGMQL</sequence>
<reference evidence="1 2" key="1">
    <citation type="journal article" date="2018" name="Nat. Ecol. Evol.">
        <title>Pezizomycetes genomes reveal the molecular basis of ectomycorrhizal truffle lifestyle.</title>
        <authorList>
            <person name="Murat C."/>
            <person name="Payen T."/>
            <person name="Noel B."/>
            <person name="Kuo A."/>
            <person name="Morin E."/>
            <person name="Chen J."/>
            <person name="Kohler A."/>
            <person name="Krizsan K."/>
            <person name="Balestrini R."/>
            <person name="Da Silva C."/>
            <person name="Montanini B."/>
            <person name="Hainaut M."/>
            <person name="Levati E."/>
            <person name="Barry K.W."/>
            <person name="Belfiori B."/>
            <person name="Cichocki N."/>
            <person name="Clum A."/>
            <person name="Dockter R.B."/>
            <person name="Fauchery L."/>
            <person name="Guy J."/>
            <person name="Iotti M."/>
            <person name="Le Tacon F."/>
            <person name="Lindquist E.A."/>
            <person name="Lipzen A."/>
            <person name="Malagnac F."/>
            <person name="Mello A."/>
            <person name="Molinier V."/>
            <person name="Miyauchi S."/>
            <person name="Poulain J."/>
            <person name="Riccioni C."/>
            <person name="Rubini A."/>
            <person name="Sitrit Y."/>
            <person name="Splivallo R."/>
            <person name="Traeger S."/>
            <person name="Wang M."/>
            <person name="Zifcakova L."/>
            <person name="Wipf D."/>
            <person name="Zambonelli A."/>
            <person name="Paolocci F."/>
            <person name="Nowrousian M."/>
            <person name="Ottonello S."/>
            <person name="Baldrian P."/>
            <person name="Spatafora J.W."/>
            <person name="Henrissat B."/>
            <person name="Nagy L.G."/>
            <person name="Aury J.M."/>
            <person name="Wincker P."/>
            <person name="Grigoriev I.V."/>
            <person name="Bonfante P."/>
            <person name="Martin F.M."/>
        </authorList>
    </citation>
    <scope>NUCLEOTIDE SEQUENCE [LARGE SCALE GENOMIC DNA]</scope>
    <source>
        <strain evidence="1 2">120613-1</strain>
    </source>
</reference>
<dbReference type="CDD" id="cd09272">
    <property type="entry name" value="RNase_HI_RT_Ty1"/>
    <property type="match status" value="1"/>
</dbReference>
<keyword evidence="2" id="KW-1185">Reference proteome</keyword>
<evidence type="ECO:0000313" key="1">
    <source>
        <dbReference type="EMBL" id="RPA90512.1"/>
    </source>
</evidence>
<protein>
    <submittedName>
        <fullName evidence="1">Uncharacterized protein</fullName>
    </submittedName>
</protein>
<evidence type="ECO:0000313" key="2">
    <source>
        <dbReference type="Proteomes" id="UP000276215"/>
    </source>
</evidence>
<name>A0A3N4IWE2_9PEZI</name>
<accession>A0A3N4IWE2</accession>
<dbReference type="AlphaFoldDB" id="A0A3N4IWE2"/>
<dbReference type="OrthoDB" id="3799035at2759"/>
<organism evidence="1 2">
    <name type="scientific">Choiromyces venosus 120613-1</name>
    <dbReference type="NCBI Taxonomy" id="1336337"/>
    <lineage>
        <taxon>Eukaryota</taxon>
        <taxon>Fungi</taxon>
        <taxon>Dikarya</taxon>
        <taxon>Ascomycota</taxon>
        <taxon>Pezizomycotina</taxon>
        <taxon>Pezizomycetes</taxon>
        <taxon>Pezizales</taxon>
        <taxon>Tuberaceae</taxon>
        <taxon>Choiromyces</taxon>
    </lineage>
</organism>
<dbReference type="Proteomes" id="UP000276215">
    <property type="component" value="Unassembled WGS sequence"/>
</dbReference>
<dbReference type="STRING" id="1336337.A0A3N4IWE2"/>
<dbReference type="EMBL" id="ML120522">
    <property type="protein sequence ID" value="RPA90512.1"/>
    <property type="molecule type" value="Genomic_DNA"/>
</dbReference>